<dbReference type="AlphaFoldDB" id="U4U2J2"/>
<feature type="non-terminal residue" evidence="1">
    <location>
        <position position="79"/>
    </location>
</feature>
<reference evidence="1 2" key="1">
    <citation type="journal article" date="2013" name="Genome Biol.">
        <title>Draft genome of the mountain pine beetle, Dendroctonus ponderosae Hopkins, a major forest pest.</title>
        <authorList>
            <person name="Keeling C.I."/>
            <person name="Yuen M.M."/>
            <person name="Liao N.Y."/>
            <person name="Docking T.R."/>
            <person name="Chan S.K."/>
            <person name="Taylor G.A."/>
            <person name="Palmquist D.L."/>
            <person name="Jackman S.D."/>
            <person name="Nguyen A."/>
            <person name="Li M."/>
            <person name="Henderson H."/>
            <person name="Janes J.K."/>
            <person name="Zhao Y."/>
            <person name="Pandoh P."/>
            <person name="Moore R."/>
            <person name="Sperling F.A."/>
            <person name="Huber D.P."/>
            <person name="Birol I."/>
            <person name="Jones S.J."/>
            <person name="Bohlmann J."/>
        </authorList>
    </citation>
    <scope>NUCLEOTIDE SEQUENCE</scope>
</reference>
<dbReference type="Proteomes" id="UP000030742">
    <property type="component" value="Unassembled WGS sequence"/>
</dbReference>
<accession>U4U2J2</accession>
<evidence type="ECO:0000313" key="2">
    <source>
        <dbReference type="Proteomes" id="UP000030742"/>
    </source>
</evidence>
<dbReference type="EMBL" id="KB631296">
    <property type="protein sequence ID" value="ERL84220.1"/>
    <property type="molecule type" value="Genomic_DNA"/>
</dbReference>
<evidence type="ECO:0000313" key="1">
    <source>
        <dbReference type="EMBL" id="ERL84220.1"/>
    </source>
</evidence>
<gene>
    <name evidence="1" type="ORF">D910_01598</name>
</gene>
<organism evidence="1 2">
    <name type="scientific">Dendroctonus ponderosae</name>
    <name type="common">Mountain pine beetle</name>
    <dbReference type="NCBI Taxonomy" id="77166"/>
    <lineage>
        <taxon>Eukaryota</taxon>
        <taxon>Metazoa</taxon>
        <taxon>Ecdysozoa</taxon>
        <taxon>Arthropoda</taxon>
        <taxon>Hexapoda</taxon>
        <taxon>Insecta</taxon>
        <taxon>Pterygota</taxon>
        <taxon>Neoptera</taxon>
        <taxon>Endopterygota</taxon>
        <taxon>Coleoptera</taxon>
        <taxon>Polyphaga</taxon>
        <taxon>Cucujiformia</taxon>
        <taxon>Curculionidae</taxon>
        <taxon>Scolytinae</taxon>
        <taxon>Dendroctonus</taxon>
    </lineage>
</organism>
<name>U4U2J2_DENPD</name>
<proteinExistence type="predicted"/>
<protein>
    <submittedName>
        <fullName evidence="1">Uncharacterized protein</fullName>
    </submittedName>
</protein>
<sequence>MSSSRSDTNFTMDQIVEYETDKLPRSVIFRQWGQRKFNILEKRSRHTDSRGYCKGSPKLPAQVAQVAAQQYYFKSHEFQ</sequence>